<protein>
    <submittedName>
        <fullName evidence="1">Uncharacterized protein</fullName>
    </submittedName>
</protein>
<dbReference type="EMBL" id="LAZR01000146">
    <property type="protein sequence ID" value="KKN86624.1"/>
    <property type="molecule type" value="Genomic_DNA"/>
</dbReference>
<comment type="caution">
    <text evidence="1">The sequence shown here is derived from an EMBL/GenBank/DDBJ whole genome shotgun (WGS) entry which is preliminary data.</text>
</comment>
<name>A0A0F9U4R8_9ZZZZ</name>
<gene>
    <name evidence="1" type="ORF">LCGC14_0268000</name>
</gene>
<dbReference type="AlphaFoldDB" id="A0A0F9U4R8"/>
<evidence type="ECO:0000313" key="1">
    <source>
        <dbReference type="EMBL" id="KKN86624.1"/>
    </source>
</evidence>
<proteinExistence type="predicted"/>
<accession>A0A0F9U4R8</accession>
<organism evidence="1">
    <name type="scientific">marine sediment metagenome</name>
    <dbReference type="NCBI Taxonomy" id="412755"/>
    <lineage>
        <taxon>unclassified sequences</taxon>
        <taxon>metagenomes</taxon>
        <taxon>ecological metagenomes</taxon>
    </lineage>
</organism>
<sequence length="73" mass="8575">MEERDILLHKIGSLSQDRRTALEKFTTFRLKGEPMKVEILHARARNLVIEIKQIDKDIADMQKTREVMSLLII</sequence>
<reference evidence="1" key="1">
    <citation type="journal article" date="2015" name="Nature">
        <title>Complex archaea that bridge the gap between prokaryotes and eukaryotes.</title>
        <authorList>
            <person name="Spang A."/>
            <person name="Saw J.H."/>
            <person name="Jorgensen S.L."/>
            <person name="Zaremba-Niedzwiedzka K."/>
            <person name="Martijn J."/>
            <person name="Lind A.E."/>
            <person name="van Eijk R."/>
            <person name="Schleper C."/>
            <person name="Guy L."/>
            <person name="Ettema T.J."/>
        </authorList>
    </citation>
    <scope>NUCLEOTIDE SEQUENCE</scope>
</reference>